<dbReference type="SUPFAM" id="SSF55174">
    <property type="entry name" value="Alpha-L RNA-binding motif"/>
    <property type="match status" value="1"/>
</dbReference>
<dbReference type="PROSITE" id="PS50889">
    <property type="entry name" value="S4"/>
    <property type="match status" value="1"/>
</dbReference>
<dbReference type="CDD" id="cd02869">
    <property type="entry name" value="PseudoU_synth_RluA_like"/>
    <property type="match status" value="1"/>
</dbReference>
<dbReference type="InterPro" id="IPR036986">
    <property type="entry name" value="S4_RNA-bd_sf"/>
</dbReference>
<dbReference type="Pfam" id="PF00849">
    <property type="entry name" value="PseudoU_synth_2"/>
    <property type="match status" value="1"/>
</dbReference>
<dbReference type="InterPro" id="IPR006224">
    <property type="entry name" value="PsdUridine_synth_RluA-like_CS"/>
</dbReference>
<evidence type="ECO:0000313" key="4">
    <source>
        <dbReference type="EMBL" id="SVA07994.1"/>
    </source>
</evidence>
<feature type="domain" description="RNA-binding S4" evidence="3">
    <location>
        <begin position="22"/>
        <end position="82"/>
    </location>
</feature>
<dbReference type="GO" id="GO:0009982">
    <property type="term" value="F:pseudouridine synthase activity"/>
    <property type="evidence" value="ECO:0007669"/>
    <property type="project" value="InterPro"/>
</dbReference>
<dbReference type="InterPro" id="IPR020103">
    <property type="entry name" value="PsdUridine_synth_cat_dom_sf"/>
</dbReference>
<dbReference type="AlphaFoldDB" id="A0A381SX69"/>
<dbReference type="NCBIfam" id="TIGR00005">
    <property type="entry name" value="rluA_subfam"/>
    <property type="match status" value="1"/>
</dbReference>
<evidence type="ECO:0000259" key="3">
    <source>
        <dbReference type="SMART" id="SM00363"/>
    </source>
</evidence>
<proteinExistence type="inferred from homology"/>
<dbReference type="InterPro" id="IPR006225">
    <property type="entry name" value="PsdUridine_synth_RluC/D"/>
</dbReference>
<dbReference type="Gene3D" id="3.10.290.10">
    <property type="entry name" value="RNA-binding S4 domain"/>
    <property type="match status" value="1"/>
</dbReference>
<dbReference type="GO" id="GO:0000455">
    <property type="term" value="P:enzyme-directed rRNA pseudouridine synthesis"/>
    <property type="evidence" value="ECO:0007669"/>
    <property type="project" value="TreeGrafter"/>
</dbReference>
<dbReference type="InterPro" id="IPR006145">
    <property type="entry name" value="PsdUridine_synth_RsuA/RluA"/>
</dbReference>
<dbReference type="InterPro" id="IPR002942">
    <property type="entry name" value="S4_RNA-bd"/>
</dbReference>
<sequence length="332" mass="38011">MVLNYSMNKTITFLAKDVNSNLRLDKCLTSKFKTFTRSKIKKIILSKNVKVNNKTTSSPSQKIKLNDFIEVSFNENKIDHIKPKQMDIDIVYEDEEIIIVNKPSGLIVHPGAGNKENTLVNGLLHLYKNNLSTLNGPVRPGIIHRIDKETSGLLVVAKNNFSHANLSKQFSDHSIKRKYLALLWGVIRPLNGKIVTLLSRSKKNRKLMSVSEISGKKAITNYKTLKVFYNKEIPKISLVECILETGRTHQIRVHFSYKGNSLIGDKTYGRKKLQFKKINKKFQKILADFDRQALHAKSLGFFHPTKNTFVSFDSKLPQDFKKMLDFLEKFGN</sequence>
<gene>
    <name evidence="4" type="ORF">METZ01_LOCUS60848</name>
</gene>
<dbReference type="Pfam" id="PF01479">
    <property type="entry name" value="S4"/>
    <property type="match status" value="1"/>
</dbReference>
<accession>A0A381SX69</accession>
<dbReference type="PANTHER" id="PTHR21600:SF44">
    <property type="entry name" value="RIBOSOMAL LARGE SUBUNIT PSEUDOURIDINE SYNTHASE D"/>
    <property type="match status" value="1"/>
</dbReference>
<evidence type="ECO:0000256" key="1">
    <source>
        <dbReference type="ARBA" id="ARBA00010876"/>
    </source>
</evidence>
<evidence type="ECO:0000256" key="2">
    <source>
        <dbReference type="ARBA" id="ARBA00023235"/>
    </source>
</evidence>
<dbReference type="SUPFAM" id="SSF55120">
    <property type="entry name" value="Pseudouridine synthase"/>
    <property type="match status" value="1"/>
</dbReference>
<reference evidence="4" key="1">
    <citation type="submission" date="2018-05" db="EMBL/GenBank/DDBJ databases">
        <authorList>
            <person name="Lanie J.A."/>
            <person name="Ng W.-L."/>
            <person name="Kazmierczak K.M."/>
            <person name="Andrzejewski T.M."/>
            <person name="Davidsen T.M."/>
            <person name="Wayne K.J."/>
            <person name="Tettelin H."/>
            <person name="Glass J.I."/>
            <person name="Rusch D."/>
            <person name="Podicherti R."/>
            <person name="Tsui H.-C.T."/>
            <person name="Winkler M.E."/>
        </authorList>
    </citation>
    <scope>NUCLEOTIDE SEQUENCE</scope>
</reference>
<name>A0A381SX69_9ZZZZ</name>
<protein>
    <recommendedName>
        <fullName evidence="3">RNA-binding S4 domain-containing protein</fullName>
    </recommendedName>
</protein>
<dbReference type="GO" id="GO:0003723">
    <property type="term" value="F:RNA binding"/>
    <property type="evidence" value="ECO:0007669"/>
    <property type="project" value="InterPro"/>
</dbReference>
<comment type="similarity">
    <text evidence="1">Belongs to the pseudouridine synthase RluA family.</text>
</comment>
<dbReference type="CDD" id="cd00165">
    <property type="entry name" value="S4"/>
    <property type="match status" value="1"/>
</dbReference>
<keyword evidence="2" id="KW-0413">Isomerase</keyword>
<dbReference type="Gene3D" id="3.30.2350.10">
    <property type="entry name" value="Pseudouridine synthase"/>
    <property type="match status" value="1"/>
</dbReference>
<dbReference type="SMART" id="SM00363">
    <property type="entry name" value="S4"/>
    <property type="match status" value="1"/>
</dbReference>
<organism evidence="4">
    <name type="scientific">marine metagenome</name>
    <dbReference type="NCBI Taxonomy" id="408172"/>
    <lineage>
        <taxon>unclassified sequences</taxon>
        <taxon>metagenomes</taxon>
        <taxon>ecological metagenomes</taxon>
    </lineage>
</organism>
<dbReference type="EMBL" id="UINC01003631">
    <property type="protein sequence ID" value="SVA07994.1"/>
    <property type="molecule type" value="Genomic_DNA"/>
</dbReference>
<dbReference type="PROSITE" id="PS01129">
    <property type="entry name" value="PSI_RLU"/>
    <property type="match status" value="1"/>
</dbReference>
<dbReference type="InterPro" id="IPR050188">
    <property type="entry name" value="RluA_PseudoU_synthase"/>
</dbReference>
<dbReference type="PANTHER" id="PTHR21600">
    <property type="entry name" value="MITOCHONDRIAL RNA PSEUDOURIDINE SYNTHASE"/>
    <property type="match status" value="1"/>
</dbReference>